<dbReference type="InterPro" id="IPR000792">
    <property type="entry name" value="Tscrpt_reg_LuxR_C"/>
</dbReference>
<dbReference type="NCBIfam" id="TIGR02937">
    <property type="entry name" value="sigma70-ECF"/>
    <property type="match status" value="1"/>
</dbReference>
<gene>
    <name evidence="6" type="ORF">JKG61_02730</name>
</gene>
<dbReference type="InterPro" id="IPR013324">
    <property type="entry name" value="RNA_pol_sigma_r3/r4-like"/>
</dbReference>
<dbReference type="InterPro" id="IPR007627">
    <property type="entry name" value="RNA_pol_sigma70_r2"/>
</dbReference>
<evidence type="ECO:0000259" key="5">
    <source>
        <dbReference type="SMART" id="SM00421"/>
    </source>
</evidence>
<keyword evidence="3" id="KW-0731">Sigma factor</keyword>
<evidence type="ECO:0000256" key="4">
    <source>
        <dbReference type="ARBA" id="ARBA00023163"/>
    </source>
</evidence>
<accession>A0ABS1R0U1</accession>
<dbReference type="InterPro" id="IPR013325">
    <property type="entry name" value="RNA_pol_sigma_r2"/>
</dbReference>
<dbReference type="InterPro" id="IPR036388">
    <property type="entry name" value="WH-like_DNA-bd_sf"/>
</dbReference>
<dbReference type="PANTHER" id="PTHR43133">
    <property type="entry name" value="RNA POLYMERASE ECF-TYPE SIGMA FACTO"/>
    <property type="match status" value="1"/>
</dbReference>
<proteinExistence type="inferred from homology"/>
<dbReference type="InterPro" id="IPR014284">
    <property type="entry name" value="RNA_pol_sigma-70_dom"/>
</dbReference>
<dbReference type="Pfam" id="PF08281">
    <property type="entry name" value="Sigma70_r4_2"/>
    <property type="match status" value="1"/>
</dbReference>
<keyword evidence="2" id="KW-0805">Transcription regulation</keyword>
<dbReference type="PANTHER" id="PTHR43133:SF46">
    <property type="entry name" value="RNA POLYMERASE SIGMA-70 FACTOR ECF SUBFAMILY"/>
    <property type="match status" value="1"/>
</dbReference>
<sequence length="195" mass="23327">MKVLFDFNFYFQSWIHGDQKSFKILFDYLMPKFMALAFNVTRSKETAEEITMNTFLQIWQMRDRYTHVEAPDHYFFGILRQQIAAYLRKKKIHTEELMEVHYRDVSDHDNVISVKEVKECYQVALDTLTEQQRKVFQMSREQYLTNKEIAEILNISVHTVNNHIKAAIKVMKAHFYNYPDIAMCLAIFYMLGSLL</sequence>
<dbReference type="Pfam" id="PF04542">
    <property type="entry name" value="Sigma70_r2"/>
    <property type="match status" value="1"/>
</dbReference>
<dbReference type="RefSeq" id="WP_202101450.1">
    <property type="nucleotide sequence ID" value="NZ_JAERTY010000001.1"/>
</dbReference>
<comment type="similarity">
    <text evidence="1">Belongs to the sigma-70 factor family. ECF subfamily.</text>
</comment>
<protein>
    <submittedName>
        <fullName evidence="6">Sigma-70 family RNA polymerase sigma factor</fullName>
    </submittedName>
</protein>
<organism evidence="6 7">
    <name type="scientific">Sphingobacterium faecale</name>
    <dbReference type="NCBI Taxonomy" id="2803775"/>
    <lineage>
        <taxon>Bacteria</taxon>
        <taxon>Pseudomonadati</taxon>
        <taxon>Bacteroidota</taxon>
        <taxon>Sphingobacteriia</taxon>
        <taxon>Sphingobacteriales</taxon>
        <taxon>Sphingobacteriaceae</taxon>
        <taxon>Sphingobacterium</taxon>
    </lineage>
</organism>
<dbReference type="EMBL" id="JAERTY010000001">
    <property type="protein sequence ID" value="MBL1407662.1"/>
    <property type="molecule type" value="Genomic_DNA"/>
</dbReference>
<dbReference type="InterPro" id="IPR039425">
    <property type="entry name" value="RNA_pol_sigma-70-like"/>
</dbReference>
<comment type="caution">
    <text evidence="6">The sequence shown here is derived from an EMBL/GenBank/DDBJ whole genome shotgun (WGS) entry which is preliminary data.</text>
</comment>
<evidence type="ECO:0000256" key="1">
    <source>
        <dbReference type="ARBA" id="ARBA00010641"/>
    </source>
</evidence>
<evidence type="ECO:0000313" key="7">
    <source>
        <dbReference type="Proteomes" id="UP000625283"/>
    </source>
</evidence>
<dbReference type="InterPro" id="IPR013249">
    <property type="entry name" value="RNA_pol_sigma70_r4_t2"/>
</dbReference>
<keyword evidence="7" id="KW-1185">Reference proteome</keyword>
<dbReference type="Gene3D" id="1.10.1740.10">
    <property type="match status" value="1"/>
</dbReference>
<dbReference type="SUPFAM" id="SSF88946">
    <property type="entry name" value="Sigma2 domain of RNA polymerase sigma factors"/>
    <property type="match status" value="1"/>
</dbReference>
<feature type="domain" description="HTH luxR-type" evidence="5">
    <location>
        <begin position="125"/>
        <end position="185"/>
    </location>
</feature>
<dbReference type="CDD" id="cd06171">
    <property type="entry name" value="Sigma70_r4"/>
    <property type="match status" value="1"/>
</dbReference>
<evidence type="ECO:0000256" key="2">
    <source>
        <dbReference type="ARBA" id="ARBA00023015"/>
    </source>
</evidence>
<dbReference type="SUPFAM" id="SSF88659">
    <property type="entry name" value="Sigma3 and sigma4 domains of RNA polymerase sigma factors"/>
    <property type="match status" value="1"/>
</dbReference>
<dbReference type="Gene3D" id="1.10.10.10">
    <property type="entry name" value="Winged helix-like DNA-binding domain superfamily/Winged helix DNA-binding domain"/>
    <property type="match status" value="1"/>
</dbReference>
<reference evidence="6 7" key="1">
    <citation type="submission" date="2021-01" db="EMBL/GenBank/DDBJ databases">
        <title>C459-1 draft genome sequence.</title>
        <authorList>
            <person name="Zhang X.-F."/>
        </authorList>
    </citation>
    <scope>NUCLEOTIDE SEQUENCE [LARGE SCALE GENOMIC DNA]</scope>
    <source>
        <strain evidence="7">C459-1</strain>
    </source>
</reference>
<evidence type="ECO:0000256" key="3">
    <source>
        <dbReference type="ARBA" id="ARBA00023082"/>
    </source>
</evidence>
<dbReference type="SMART" id="SM00421">
    <property type="entry name" value="HTH_LUXR"/>
    <property type="match status" value="1"/>
</dbReference>
<name>A0ABS1R0U1_9SPHI</name>
<keyword evidence="4" id="KW-0804">Transcription</keyword>
<dbReference type="Proteomes" id="UP000625283">
    <property type="component" value="Unassembled WGS sequence"/>
</dbReference>
<evidence type="ECO:0000313" key="6">
    <source>
        <dbReference type="EMBL" id="MBL1407662.1"/>
    </source>
</evidence>